<reference evidence="4" key="1">
    <citation type="journal article" date="2006" name="PLoS Biol.">
        <title>Macronuclear genome sequence of the ciliate Tetrahymena thermophila, a model eukaryote.</title>
        <authorList>
            <person name="Eisen J.A."/>
            <person name="Coyne R.S."/>
            <person name="Wu M."/>
            <person name="Wu D."/>
            <person name="Thiagarajan M."/>
            <person name="Wortman J.R."/>
            <person name="Badger J.H."/>
            <person name="Ren Q."/>
            <person name="Amedeo P."/>
            <person name="Jones K.M."/>
            <person name="Tallon L.J."/>
            <person name="Delcher A.L."/>
            <person name="Salzberg S.L."/>
            <person name="Silva J.C."/>
            <person name="Haas B.J."/>
            <person name="Majoros W.H."/>
            <person name="Farzad M."/>
            <person name="Carlton J.M."/>
            <person name="Smith R.K. Jr."/>
            <person name="Garg J."/>
            <person name="Pearlman R.E."/>
            <person name="Karrer K.M."/>
            <person name="Sun L."/>
            <person name="Manning G."/>
            <person name="Elde N.C."/>
            <person name="Turkewitz A.P."/>
            <person name="Asai D.J."/>
            <person name="Wilkes D.E."/>
            <person name="Wang Y."/>
            <person name="Cai H."/>
            <person name="Collins K."/>
            <person name="Stewart B.A."/>
            <person name="Lee S.R."/>
            <person name="Wilamowska K."/>
            <person name="Weinberg Z."/>
            <person name="Ruzzo W.L."/>
            <person name="Wloga D."/>
            <person name="Gaertig J."/>
            <person name="Frankel J."/>
            <person name="Tsao C.-C."/>
            <person name="Gorovsky M.A."/>
            <person name="Keeling P.J."/>
            <person name="Waller R.F."/>
            <person name="Patron N.J."/>
            <person name="Cherry J.M."/>
            <person name="Stover N.A."/>
            <person name="Krieger C.J."/>
            <person name="del Toro C."/>
            <person name="Ryder H.F."/>
            <person name="Williamson S.C."/>
            <person name="Barbeau R.A."/>
            <person name="Hamilton E.P."/>
            <person name="Orias E."/>
        </authorList>
    </citation>
    <scope>NUCLEOTIDE SEQUENCE [LARGE SCALE GENOMIC DNA]</scope>
    <source>
        <strain evidence="4">SB210</strain>
    </source>
</reference>
<dbReference type="PROSITE" id="PS50011">
    <property type="entry name" value="PROTEIN_KINASE_DOM"/>
    <property type="match status" value="1"/>
</dbReference>
<dbReference type="eggNOG" id="ENOG502SWCD">
    <property type="taxonomic scope" value="Eukaryota"/>
</dbReference>
<sequence>MNSRLKFKINELKFDLKAKPSFEDAMSQYYQSPDNPEVILERIFIESEEELFYLFNEYNAVVNGQLFKMKNIIKYYDYHFDDVKKELLVLREYSRKTLDFALQSRRARKNDFKKQELLDFTAQILKVLTHLEENGVILLNLKPTNIFTNEEITYKVGGLARSDNNIWLNSEYLSPELKEDFEKNPSKLPHHLNKNYSKKKAAVYTLGMILLEAATLEDISNVNSIGSSLLQSKKLKQLLDLVEEKYQGYRLFLERFFLPYSQRPDIVECWCMSSDLQIIDGIIMIGDTWNFDKLPQSENEIPSSEQEEQKQNSGSKSTSMVLDKDKGPEFTTVKKRCGGGFYYKKIVKKD</sequence>
<dbReference type="AlphaFoldDB" id="I7MEC6"/>
<keyword evidence="3" id="KW-0808">Transferase</keyword>
<name>I7MEC6_TETTS</name>
<proteinExistence type="predicted"/>
<keyword evidence="3" id="KW-0418">Kinase</keyword>
<evidence type="ECO:0000313" key="3">
    <source>
        <dbReference type="EMBL" id="EAR96076.1"/>
    </source>
</evidence>
<keyword evidence="4" id="KW-1185">Reference proteome</keyword>
<feature type="domain" description="Protein kinase" evidence="2">
    <location>
        <begin position="1"/>
        <end position="350"/>
    </location>
</feature>
<dbReference type="GO" id="GO:0005524">
    <property type="term" value="F:ATP binding"/>
    <property type="evidence" value="ECO:0007669"/>
    <property type="project" value="InterPro"/>
</dbReference>
<dbReference type="Gene3D" id="1.10.510.10">
    <property type="entry name" value="Transferase(Phosphotransferase) domain 1"/>
    <property type="match status" value="1"/>
</dbReference>
<dbReference type="InterPro" id="IPR011009">
    <property type="entry name" value="Kinase-like_dom_sf"/>
</dbReference>
<dbReference type="KEGG" id="tet:TTHERM_00128400"/>
<dbReference type="InParanoid" id="I7MEC6"/>
<dbReference type="Proteomes" id="UP000009168">
    <property type="component" value="Unassembled WGS sequence"/>
</dbReference>
<evidence type="ECO:0000313" key="4">
    <source>
        <dbReference type="Proteomes" id="UP000009168"/>
    </source>
</evidence>
<dbReference type="Pfam" id="PF00069">
    <property type="entry name" value="Pkinase"/>
    <property type="match status" value="1"/>
</dbReference>
<dbReference type="OMA" id="KSHAMIY"/>
<gene>
    <name evidence="3" type="ORF">TTHERM_00128400</name>
</gene>
<dbReference type="GO" id="GO:0004672">
    <property type="term" value="F:protein kinase activity"/>
    <property type="evidence" value="ECO:0007669"/>
    <property type="project" value="InterPro"/>
</dbReference>
<dbReference type="InterPro" id="IPR053083">
    <property type="entry name" value="TF_kinase-domain_protein"/>
</dbReference>
<dbReference type="PANTHER" id="PTHR44305">
    <property type="entry name" value="SI:DKEY-192D15.2-RELATED"/>
    <property type="match status" value="1"/>
</dbReference>
<dbReference type="SMART" id="SM00220">
    <property type="entry name" value="S_TKc"/>
    <property type="match status" value="1"/>
</dbReference>
<feature type="compositionally biased region" description="Polar residues" evidence="1">
    <location>
        <begin position="311"/>
        <end position="320"/>
    </location>
</feature>
<accession>I7MEC6</accession>
<dbReference type="EMBL" id="GG662699">
    <property type="protein sequence ID" value="EAR96076.1"/>
    <property type="molecule type" value="Genomic_DNA"/>
</dbReference>
<dbReference type="HOGENOM" id="CLU_793414_0_0_1"/>
<feature type="region of interest" description="Disordered" evidence="1">
    <location>
        <begin position="296"/>
        <end position="334"/>
    </location>
</feature>
<evidence type="ECO:0000259" key="2">
    <source>
        <dbReference type="PROSITE" id="PS50011"/>
    </source>
</evidence>
<dbReference type="InterPro" id="IPR000719">
    <property type="entry name" value="Prot_kinase_dom"/>
</dbReference>
<dbReference type="PANTHER" id="PTHR44305:SF2">
    <property type="entry name" value="SI:DKEY-192D15.2"/>
    <property type="match status" value="1"/>
</dbReference>
<dbReference type="SUPFAM" id="SSF56112">
    <property type="entry name" value="Protein kinase-like (PK-like)"/>
    <property type="match status" value="1"/>
</dbReference>
<organism evidence="3 4">
    <name type="scientific">Tetrahymena thermophila (strain SB210)</name>
    <dbReference type="NCBI Taxonomy" id="312017"/>
    <lineage>
        <taxon>Eukaryota</taxon>
        <taxon>Sar</taxon>
        <taxon>Alveolata</taxon>
        <taxon>Ciliophora</taxon>
        <taxon>Intramacronucleata</taxon>
        <taxon>Oligohymenophorea</taxon>
        <taxon>Hymenostomatida</taxon>
        <taxon>Tetrahymenina</taxon>
        <taxon>Tetrahymenidae</taxon>
        <taxon>Tetrahymena</taxon>
    </lineage>
</organism>
<dbReference type="RefSeq" id="XP_001016321.1">
    <property type="nucleotide sequence ID" value="XM_001016321.3"/>
</dbReference>
<protein>
    <submittedName>
        <fullName evidence="3">Kinase domain protein</fullName>
    </submittedName>
</protein>
<evidence type="ECO:0000256" key="1">
    <source>
        <dbReference type="SAM" id="MobiDB-lite"/>
    </source>
</evidence>
<dbReference type="GeneID" id="7834231"/>